<keyword evidence="2" id="KW-0963">Cytoplasm</keyword>
<dbReference type="GO" id="GO:0005730">
    <property type="term" value="C:nucleolus"/>
    <property type="evidence" value="ECO:0007669"/>
    <property type="project" value="TreeGrafter"/>
</dbReference>
<evidence type="ECO:0000256" key="2">
    <source>
        <dbReference type="ARBA" id="ARBA00022490"/>
    </source>
</evidence>
<proteinExistence type="inferred from homology"/>
<dbReference type="GO" id="GO:0016891">
    <property type="term" value="F:RNA endonuclease activity producing 5'-phosphomonoesters, hydrolytic mechanism"/>
    <property type="evidence" value="ECO:0007669"/>
    <property type="project" value="TreeGrafter"/>
</dbReference>
<evidence type="ECO:0000313" key="6">
    <source>
        <dbReference type="EMBL" id="PKA50662.1"/>
    </source>
</evidence>
<keyword evidence="4" id="KW-0255">Endonuclease</keyword>
<dbReference type="GO" id="GO:0006281">
    <property type="term" value="P:DNA repair"/>
    <property type="evidence" value="ECO:0007669"/>
    <property type="project" value="InterPro"/>
</dbReference>
<protein>
    <submittedName>
        <fullName evidence="6">Deoxyribonuclease V</fullName>
        <ecNumber evidence="6">3.1.21.7</ecNumber>
    </submittedName>
</protein>
<reference evidence="6 7" key="1">
    <citation type="journal article" date="2017" name="Nature">
        <title>The Apostasia genome and the evolution of orchids.</title>
        <authorList>
            <person name="Zhang G.Q."/>
            <person name="Liu K.W."/>
            <person name="Li Z."/>
            <person name="Lohaus R."/>
            <person name="Hsiao Y.Y."/>
            <person name="Niu S.C."/>
            <person name="Wang J.Y."/>
            <person name="Lin Y.C."/>
            <person name="Xu Q."/>
            <person name="Chen L.J."/>
            <person name="Yoshida K."/>
            <person name="Fujiwara S."/>
            <person name="Wang Z.W."/>
            <person name="Zhang Y.Q."/>
            <person name="Mitsuda N."/>
            <person name="Wang M."/>
            <person name="Liu G.H."/>
            <person name="Pecoraro L."/>
            <person name="Huang H.X."/>
            <person name="Xiao X.J."/>
            <person name="Lin M."/>
            <person name="Wu X.Y."/>
            <person name="Wu W.L."/>
            <person name="Chen Y.Y."/>
            <person name="Chang S.B."/>
            <person name="Sakamoto S."/>
            <person name="Ohme-Takagi M."/>
            <person name="Yagi M."/>
            <person name="Zeng S.J."/>
            <person name="Shen C.Y."/>
            <person name="Yeh C.M."/>
            <person name="Luo Y.B."/>
            <person name="Tsai W.C."/>
            <person name="Van de Peer Y."/>
            <person name="Liu Z.J."/>
        </authorList>
    </citation>
    <scope>NUCLEOTIDE SEQUENCE [LARGE SCALE GENOMIC DNA]</scope>
    <source>
        <strain evidence="7">cv. Shenzhen</strain>
        <tissue evidence="6">Stem</tissue>
    </source>
</reference>
<dbReference type="GO" id="GO:0003727">
    <property type="term" value="F:single-stranded RNA binding"/>
    <property type="evidence" value="ECO:0007669"/>
    <property type="project" value="TreeGrafter"/>
</dbReference>
<evidence type="ECO:0000256" key="3">
    <source>
        <dbReference type="ARBA" id="ARBA00022722"/>
    </source>
</evidence>
<dbReference type="Gene3D" id="3.30.2170.10">
    <property type="entry name" value="archaeoglobus fulgidus dsm 4304 superfamily"/>
    <property type="match status" value="1"/>
</dbReference>
<dbReference type="Proteomes" id="UP000236161">
    <property type="component" value="Unassembled WGS sequence"/>
</dbReference>
<dbReference type="PANTHER" id="PTHR28511:SF1">
    <property type="entry name" value="ENDONUCLEASE V"/>
    <property type="match status" value="1"/>
</dbReference>
<dbReference type="OrthoDB" id="20018at2759"/>
<keyword evidence="5 6" id="KW-0378">Hydrolase</keyword>
<dbReference type="GO" id="GO:0043737">
    <property type="term" value="F:deoxyribonuclease V activity"/>
    <property type="evidence" value="ECO:0007669"/>
    <property type="project" value="UniProtKB-EC"/>
</dbReference>
<keyword evidence="7" id="KW-1185">Reference proteome</keyword>
<evidence type="ECO:0000256" key="4">
    <source>
        <dbReference type="ARBA" id="ARBA00022759"/>
    </source>
</evidence>
<accession>A0A2I0A546</accession>
<organism evidence="6 7">
    <name type="scientific">Apostasia shenzhenica</name>
    <dbReference type="NCBI Taxonomy" id="1088818"/>
    <lineage>
        <taxon>Eukaryota</taxon>
        <taxon>Viridiplantae</taxon>
        <taxon>Streptophyta</taxon>
        <taxon>Embryophyta</taxon>
        <taxon>Tracheophyta</taxon>
        <taxon>Spermatophyta</taxon>
        <taxon>Magnoliopsida</taxon>
        <taxon>Liliopsida</taxon>
        <taxon>Asparagales</taxon>
        <taxon>Orchidaceae</taxon>
        <taxon>Apostasioideae</taxon>
        <taxon>Apostasia</taxon>
    </lineage>
</organism>
<evidence type="ECO:0000256" key="1">
    <source>
        <dbReference type="ARBA" id="ARBA00004496"/>
    </source>
</evidence>
<dbReference type="AlphaFoldDB" id="A0A2I0A546"/>
<dbReference type="Pfam" id="PF04493">
    <property type="entry name" value="Endonuclease_5"/>
    <property type="match status" value="1"/>
</dbReference>
<keyword evidence="3" id="KW-0540">Nuclease</keyword>
<sequence>MMPLAGEVDAKTSLVFEENMSMDSSSGDFSLSGEEGTSSPVLQQEWIVVQDVLKQKLILEDDFTWAISPRDAHVNPVGMVEMLHYIGGVDVSFLKEDPSLACGALVVLDACTMNVVHEEFEVVRLQVPYVPGFLAFREVPILLKLLERMKSNAHSLYPQLLMVDGNGILHPRGFGVACHLGVLANLPTIGIGKNLHHVDGITQSRVRQLLESRPNIEKDIISLVGESGKVWGAAMRSTSGSVKPIYISLGHRISLESSIRVTKFCCKFRVPEPIRQADIRSRVFLQKLKISGNLAIGTATSCSSKEVIRNIYRFRVASKKTHHTAFFPIALIISPSSFVHEPPAAAAASSPCINL</sequence>
<dbReference type="FunFam" id="3.30.2170.10:FF:000005">
    <property type="entry name" value="Predicted protein"/>
    <property type="match status" value="1"/>
</dbReference>
<dbReference type="EMBL" id="KZ452022">
    <property type="protein sequence ID" value="PKA50662.1"/>
    <property type="molecule type" value="Genomic_DNA"/>
</dbReference>
<dbReference type="STRING" id="1088818.A0A2I0A546"/>
<comment type="subcellular location">
    <subcellularLocation>
        <location evidence="1">Cytoplasm</location>
    </subcellularLocation>
</comment>
<dbReference type="HAMAP" id="MF_00801">
    <property type="entry name" value="Endonuclease_5"/>
    <property type="match status" value="1"/>
</dbReference>
<dbReference type="CDD" id="cd06559">
    <property type="entry name" value="Endonuclease_V"/>
    <property type="match status" value="1"/>
</dbReference>
<dbReference type="InterPro" id="IPR007581">
    <property type="entry name" value="Endonuclease-V"/>
</dbReference>
<dbReference type="PANTHER" id="PTHR28511">
    <property type="entry name" value="ENDONUCLEASE V"/>
    <property type="match status" value="1"/>
</dbReference>
<evidence type="ECO:0000256" key="5">
    <source>
        <dbReference type="ARBA" id="ARBA00022801"/>
    </source>
</evidence>
<name>A0A2I0A546_9ASPA</name>
<evidence type="ECO:0000313" key="7">
    <source>
        <dbReference type="Proteomes" id="UP000236161"/>
    </source>
</evidence>
<gene>
    <name evidence="6" type="ORF">AXF42_Ash018001</name>
</gene>
<dbReference type="EC" id="3.1.21.7" evidence="6"/>
<dbReference type="GO" id="GO:0005737">
    <property type="term" value="C:cytoplasm"/>
    <property type="evidence" value="ECO:0007669"/>
    <property type="project" value="UniProtKB-SubCell"/>
</dbReference>